<accession>A0A011PHS8</accession>
<protein>
    <submittedName>
        <fullName evidence="1">Uncharacterized protein</fullName>
    </submittedName>
</protein>
<proteinExistence type="predicted"/>
<reference evidence="1" key="1">
    <citation type="submission" date="2014-02" db="EMBL/GenBank/DDBJ databases">
        <title>Expanding our view of genomic diversity in Candidatus Accumulibacter clades.</title>
        <authorList>
            <person name="Skennerton C.T."/>
            <person name="Barr J.J."/>
            <person name="Slater F.R."/>
            <person name="Bond P.L."/>
            <person name="Tyson G.W."/>
        </authorList>
    </citation>
    <scope>NUCLEOTIDE SEQUENCE [LARGE SCALE GENOMIC DNA]</scope>
</reference>
<evidence type="ECO:0000313" key="2">
    <source>
        <dbReference type="Proteomes" id="UP000022141"/>
    </source>
</evidence>
<sequence>MAITRALPALRADEARMVVDKRIATRQRGAENSVSRPAMHLVVAHLTALRSSKKIFPIKAVTWESRATLQGKHDFCSG</sequence>
<dbReference type="PATRIC" id="fig|1454004.3.peg.2822"/>
<gene>
    <name evidence="1" type="ORF">AW11_02731</name>
</gene>
<name>A0A011PHS8_ACCRE</name>
<organism evidence="1 2">
    <name type="scientific">Accumulibacter regalis</name>
    <dbReference type="NCBI Taxonomy" id="522306"/>
    <lineage>
        <taxon>Bacteria</taxon>
        <taxon>Pseudomonadati</taxon>
        <taxon>Pseudomonadota</taxon>
        <taxon>Betaproteobacteria</taxon>
        <taxon>Candidatus Accumulibacter</taxon>
    </lineage>
</organism>
<evidence type="ECO:0000313" key="1">
    <source>
        <dbReference type="EMBL" id="EXI87121.1"/>
    </source>
</evidence>
<dbReference type="Proteomes" id="UP000022141">
    <property type="component" value="Unassembled WGS sequence"/>
</dbReference>
<comment type="caution">
    <text evidence="1">The sequence shown here is derived from an EMBL/GenBank/DDBJ whole genome shotgun (WGS) entry which is preliminary data.</text>
</comment>
<dbReference type="AlphaFoldDB" id="A0A011PHS8"/>
<keyword evidence="2" id="KW-1185">Reference proteome</keyword>
<dbReference type="EMBL" id="JEMY01000037">
    <property type="protein sequence ID" value="EXI87121.1"/>
    <property type="molecule type" value="Genomic_DNA"/>
</dbReference>